<dbReference type="AlphaFoldDB" id="F5RFZ3"/>
<protein>
    <recommendedName>
        <fullName evidence="2">HIT domain-containing protein</fullName>
    </recommendedName>
</protein>
<dbReference type="Gene3D" id="3.30.428.10">
    <property type="entry name" value="HIT-like"/>
    <property type="match status" value="1"/>
</dbReference>
<dbReference type="EMBL" id="AFHG01000057">
    <property type="protein sequence ID" value="EGK70481.1"/>
    <property type="molecule type" value="Genomic_DNA"/>
</dbReference>
<dbReference type="Proteomes" id="UP000005019">
    <property type="component" value="Unassembled WGS sequence"/>
</dbReference>
<reference evidence="3 4" key="1">
    <citation type="journal article" date="2011" name="J. Bacteriol.">
        <title>Genome sequence of Methyloversatilis universalis FAM5T, a methylotrophic representative of the order Rhodocyclales.</title>
        <authorList>
            <person name="Kittichotirat W."/>
            <person name="Good N.M."/>
            <person name="Hall R."/>
            <person name="Bringel F."/>
            <person name="Lajus A."/>
            <person name="Medigue C."/>
            <person name="Smalley N.E."/>
            <person name="Beck D."/>
            <person name="Bumgarner R."/>
            <person name="Vuilleumier S."/>
            <person name="Kalyuzhnaya M.G."/>
        </authorList>
    </citation>
    <scope>NUCLEOTIDE SEQUENCE [LARGE SCALE GENOMIC DNA]</scope>
    <source>
        <strain evidence="4">ATCC BAA-1314 / JCM 13912 / FAM5</strain>
    </source>
</reference>
<dbReference type="eggNOG" id="COG0537">
    <property type="taxonomic scope" value="Bacteria"/>
</dbReference>
<evidence type="ECO:0000259" key="2">
    <source>
        <dbReference type="PROSITE" id="PS51084"/>
    </source>
</evidence>
<evidence type="ECO:0000313" key="3">
    <source>
        <dbReference type="EMBL" id="EGK70481.1"/>
    </source>
</evidence>
<sequence length="283" mass="30988">MSDNCPICDDTPGHHWLWRDDRLRVIDARDPDHPAFLRVIWNGHVREMTDLADADRDHLMNVVWQVERCVREVAQPEKINLGSLGNMVPHLHWHVIGRWPDDAHFPGSVWSAKQRESAARPRLPSALWRATLLARLGLPTVPVSDALAGAYEGCDYAVALPDGEAVLNVGAPSAALDRWLAAQGQAQWALIAAVNPWSSRSDDDSNRAAHAALRALLTQRGLAVVEAQNRSADAGWSEPALLCAGLSGEEALRIGAAFGQNAVLTGDAGQPARLRWCVRRQDD</sequence>
<proteinExistence type="predicted"/>
<dbReference type="GO" id="GO:0003824">
    <property type="term" value="F:catalytic activity"/>
    <property type="evidence" value="ECO:0007669"/>
    <property type="project" value="InterPro"/>
</dbReference>
<feature type="domain" description="HIT" evidence="2">
    <location>
        <begin position="3"/>
        <end position="105"/>
    </location>
</feature>
<evidence type="ECO:0000313" key="4">
    <source>
        <dbReference type="Proteomes" id="UP000005019"/>
    </source>
</evidence>
<name>F5RFZ3_METUF</name>
<dbReference type="PROSITE" id="PS51084">
    <property type="entry name" value="HIT_2"/>
    <property type="match status" value="1"/>
</dbReference>
<accession>F5RFZ3</accession>
<dbReference type="OrthoDB" id="9799145at2"/>
<organism evidence="3 4">
    <name type="scientific">Methyloversatilis universalis (strain ATCC BAA-1314 / DSM 25237 / JCM 13912 / CCUG 52030 / FAM5)</name>
    <dbReference type="NCBI Taxonomy" id="1000565"/>
    <lineage>
        <taxon>Bacteria</taxon>
        <taxon>Pseudomonadati</taxon>
        <taxon>Pseudomonadota</taxon>
        <taxon>Betaproteobacteria</taxon>
        <taxon>Nitrosomonadales</taxon>
        <taxon>Sterolibacteriaceae</taxon>
        <taxon>Methyloversatilis</taxon>
    </lineage>
</organism>
<dbReference type="Pfam" id="PF01230">
    <property type="entry name" value="HIT"/>
    <property type="match status" value="1"/>
</dbReference>
<dbReference type="InterPro" id="IPR011146">
    <property type="entry name" value="HIT-like"/>
</dbReference>
<keyword evidence="4" id="KW-1185">Reference proteome</keyword>
<dbReference type="STRING" id="1000565.METUNv1_03386"/>
<evidence type="ECO:0000256" key="1">
    <source>
        <dbReference type="PROSITE-ProRule" id="PRU00464"/>
    </source>
</evidence>
<dbReference type="SUPFAM" id="SSF54197">
    <property type="entry name" value="HIT-like"/>
    <property type="match status" value="1"/>
</dbReference>
<gene>
    <name evidence="3" type="ORF">METUNv1_03386</name>
</gene>
<dbReference type="InterPro" id="IPR021710">
    <property type="entry name" value="DUF3293"/>
</dbReference>
<feature type="short sequence motif" description="Histidine triad motif" evidence="1">
    <location>
        <begin position="90"/>
        <end position="94"/>
    </location>
</feature>
<dbReference type="InterPro" id="IPR036265">
    <property type="entry name" value="HIT-like_sf"/>
</dbReference>
<comment type="caution">
    <text evidence="3">The sequence shown here is derived from an EMBL/GenBank/DDBJ whole genome shotgun (WGS) entry which is preliminary data.</text>
</comment>
<dbReference type="RefSeq" id="WP_008063772.1">
    <property type="nucleotide sequence ID" value="NZ_AFHG01000057.1"/>
</dbReference>
<dbReference type="Pfam" id="PF11697">
    <property type="entry name" value="DUF3293"/>
    <property type="match status" value="1"/>
</dbReference>